<protein>
    <submittedName>
        <fullName evidence="2">EF-hand domain-containing protein</fullName>
    </submittedName>
</protein>
<accession>A0A158P7Z7</accession>
<evidence type="ECO:0000313" key="1">
    <source>
        <dbReference type="Proteomes" id="UP000035642"/>
    </source>
</evidence>
<proteinExistence type="predicted"/>
<organism evidence="1 2">
    <name type="scientific">Angiostrongylus cantonensis</name>
    <name type="common">Rat lungworm</name>
    <dbReference type="NCBI Taxonomy" id="6313"/>
    <lineage>
        <taxon>Eukaryota</taxon>
        <taxon>Metazoa</taxon>
        <taxon>Ecdysozoa</taxon>
        <taxon>Nematoda</taxon>
        <taxon>Chromadorea</taxon>
        <taxon>Rhabditida</taxon>
        <taxon>Rhabditina</taxon>
        <taxon>Rhabditomorpha</taxon>
        <taxon>Strongyloidea</taxon>
        <taxon>Metastrongylidae</taxon>
        <taxon>Angiostrongylus</taxon>
    </lineage>
</organism>
<reference evidence="1" key="1">
    <citation type="submission" date="2012-09" db="EMBL/GenBank/DDBJ databases">
        <authorList>
            <person name="Martin A.A."/>
        </authorList>
    </citation>
    <scope>NUCLEOTIDE SEQUENCE</scope>
</reference>
<reference evidence="2" key="2">
    <citation type="submission" date="2016-04" db="UniProtKB">
        <authorList>
            <consortium name="WormBaseParasite"/>
        </authorList>
    </citation>
    <scope>IDENTIFICATION</scope>
</reference>
<name>A0A158P7Z7_ANGCA</name>
<evidence type="ECO:0000313" key="2">
    <source>
        <dbReference type="WBParaSite" id="ACAC_0000337801-mRNA-1"/>
    </source>
</evidence>
<sequence>MALQCSIEDCTAVMSLRTPLGSGDQEMREVFIQLKGPDGEQLSEIKVPWPDDEPEPSEINYVDSEECIKLTNNATLATVPIRLREALSNLTPVSPPRRFANFSNPPCPANDPDQRRLYSALKKFVREPLADGAWEKVFKCLSAKGVNADGFLTKNEQYVIIHFIPVKLFTPKELRNIFETLKRTNVFGPSCLGDFYELCLSLEQTSLVRSVIQSNDALSEKCLAVFLDFVASLLSVEKPRQDDNELLACLLQRQFDPRRLSDATARKITTQHASILLRACMDIYVLTKCSLIAEQNIKLQITIPILFRCCATHIDKDYGMRSMNLFDDR</sequence>
<dbReference type="Proteomes" id="UP000035642">
    <property type="component" value="Unassembled WGS sequence"/>
</dbReference>
<dbReference type="WBParaSite" id="ACAC_0000337801-mRNA-1">
    <property type="protein sequence ID" value="ACAC_0000337801-mRNA-1"/>
    <property type="gene ID" value="ACAC_0000337801"/>
</dbReference>
<keyword evidence="1" id="KW-1185">Reference proteome</keyword>
<dbReference type="AlphaFoldDB" id="A0A158P7Z7"/>
<dbReference type="STRING" id="6313.A0A158P7Z7"/>